<dbReference type="InterPro" id="IPR016181">
    <property type="entry name" value="Acyl_CoA_acyltransferase"/>
</dbReference>
<gene>
    <name evidence="2" type="ORF">GCM10025870_32040</name>
</gene>
<dbReference type="Pfam" id="PF00583">
    <property type="entry name" value="Acetyltransf_1"/>
    <property type="match status" value="1"/>
</dbReference>
<evidence type="ECO:0000313" key="2">
    <source>
        <dbReference type="EMBL" id="BDZ56131.1"/>
    </source>
</evidence>
<name>A0ABM8H5N3_9MICO</name>
<dbReference type="CDD" id="cd04301">
    <property type="entry name" value="NAT_SF"/>
    <property type="match status" value="1"/>
</dbReference>
<keyword evidence="3" id="KW-1185">Reference proteome</keyword>
<dbReference type="PROSITE" id="PS51186">
    <property type="entry name" value="GNAT"/>
    <property type="match status" value="1"/>
</dbReference>
<evidence type="ECO:0000313" key="3">
    <source>
        <dbReference type="Proteomes" id="UP001321477"/>
    </source>
</evidence>
<reference evidence="3" key="1">
    <citation type="journal article" date="2019" name="Int. J. Syst. Evol. Microbiol.">
        <title>The Global Catalogue of Microorganisms (GCM) 10K type strain sequencing project: providing services to taxonomists for standard genome sequencing and annotation.</title>
        <authorList>
            <consortium name="The Broad Institute Genomics Platform"/>
            <consortium name="The Broad Institute Genome Sequencing Center for Infectious Disease"/>
            <person name="Wu L."/>
            <person name="Ma J."/>
        </authorList>
    </citation>
    <scope>NUCLEOTIDE SEQUENCE [LARGE SCALE GENOMIC DNA]</scope>
    <source>
        <strain evidence="3">NBRC 109019</strain>
    </source>
</reference>
<sequence>MTELVRQFADDPYRAHVPLGAFDGDALVGIAELEWERDDQARTAYLEMLGVVPERRREGIGSALLERAERIARDAGRPTLVLAADHPADAGSDGDEVLHAPQGDATIPAGDPPARFAVARGYALGQLDRVSVLDAAARADEFRSRLDGLAASARYRVRTWVDHAPDDLLDSLAVAHERMSVDAPSGAIDYELERWDADRVRDDERRTAAMGRTTLTAAAVAPDDTVAGFTVLSLPAGSPAVEQWDTIVLAAHRGHRLGMRLKLENLVLLEATDATRERVYTWNADENEHMLAINIDLGFRPFALESVWQRP</sequence>
<dbReference type="Proteomes" id="UP001321477">
    <property type="component" value="Chromosome"/>
</dbReference>
<proteinExistence type="predicted"/>
<organism evidence="2 3">
    <name type="scientific">Agromyces marinus</name>
    <dbReference type="NCBI Taxonomy" id="1389020"/>
    <lineage>
        <taxon>Bacteria</taxon>
        <taxon>Bacillati</taxon>
        <taxon>Actinomycetota</taxon>
        <taxon>Actinomycetes</taxon>
        <taxon>Micrococcales</taxon>
        <taxon>Microbacteriaceae</taxon>
        <taxon>Agromyces</taxon>
    </lineage>
</organism>
<evidence type="ECO:0000259" key="1">
    <source>
        <dbReference type="PROSITE" id="PS51186"/>
    </source>
</evidence>
<dbReference type="Gene3D" id="3.40.630.30">
    <property type="match status" value="1"/>
</dbReference>
<dbReference type="InterPro" id="IPR000182">
    <property type="entry name" value="GNAT_dom"/>
</dbReference>
<feature type="domain" description="N-acetyltransferase" evidence="1">
    <location>
        <begin position="1"/>
        <end position="147"/>
    </location>
</feature>
<dbReference type="EMBL" id="AP027734">
    <property type="protein sequence ID" value="BDZ56131.1"/>
    <property type="molecule type" value="Genomic_DNA"/>
</dbReference>
<protein>
    <submittedName>
        <fullName evidence="2">GNAT family N-acetyltransferase</fullName>
    </submittedName>
</protein>
<accession>A0ABM8H5N3</accession>
<dbReference type="SUPFAM" id="SSF55729">
    <property type="entry name" value="Acyl-CoA N-acyltransferases (Nat)"/>
    <property type="match status" value="2"/>
</dbReference>